<evidence type="ECO:0000313" key="8">
    <source>
        <dbReference type="Proteomes" id="UP000002710"/>
    </source>
</evidence>
<protein>
    <submittedName>
        <fullName evidence="7">Alcohol dehydrogenase</fullName>
        <ecNumber evidence="7">1.1.1.1</ecNumber>
    </submittedName>
</protein>
<evidence type="ECO:0000313" key="7">
    <source>
        <dbReference type="EMBL" id="ABB40061.1"/>
    </source>
</evidence>
<dbReference type="HOGENOM" id="CLU_007207_0_0_7"/>
<feature type="domain" description="Fe-containing alcohol dehydrogenase-like C-terminal" evidence="6">
    <location>
        <begin position="174"/>
        <end position="369"/>
    </location>
</feature>
<evidence type="ECO:0000256" key="4">
    <source>
        <dbReference type="ARBA" id="ARBA00023027"/>
    </source>
</evidence>
<dbReference type="PANTHER" id="PTHR11496:SF102">
    <property type="entry name" value="ALCOHOL DEHYDROGENASE 4"/>
    <property type="match status" value="1"/>
</dbReference>
<dbReference type="Gene3D" id="1.20.1090.10">
    <property type="entry name" value="Dehydroquinate synthase-like - alpha domain"/>
    <property type="match status" value="1"/>
</dbReference>
<dbReference type="RefSeq" id="WP_011369006.1">
    <property type="nucleotide sequence ID" value="NC_007519.1"/>
</dbReference>
<feature type="domain" description="Alcohol dehydrogenase iron-type/glycerol dehydrogenase GldA" evidence="5">
    <location>
        <begin position="8"/>
        <end position="160"/>
    </location>
</feature>
<evidence type="ECO:0000256" key="1">
    <source>
        <dbReference type="ARBA" id="ARBA00001962"/>
    </source>
</evidence>
<dbReference type="FunFam" id="3.40.50.1970:FF:000003">
    <property type="entry name" value="Alcohol dehydrogenase, iron-containing"/>
    <property type="match status" value="1"/>
</dbReference>
<reference evidence="7 8" key="1">
    <citation type="journal article" date="2011" name="J. Bacteriol.">
        <title>Complete genome sequence and updated annotation of Desulfovibrio alaskensis G20.</title>
        <authorList>
            <person name="Hauser L.J."/>
            <person name="Land M.L."/>
            <person name="Brown S.D."/>
            <person name="Larimer F."/>
            <person name="Keller K.L."/>
            <person name="Rapp-Giles B.J."/>
            <person name="Price M.N."/>
            <person name="Lin M."/>
            <person name="Bruce D.C."/>
            <person name="Detter J.C."/>
            <person name="Tapia R."/>
            <person name="Han C.S."/>
            <person name="Goodwin L.A."/>
            <person name="Cheng J.F."/>
            <person name="Pitluck S."/>
            <person name="Copeland A."/>
            <person name="Lucas S."/>
            <person name="Nolan M."/>
            <person name="Lapidus A.L."/>
            <person name="Palumbo A.V."/>
            <person name="Wall J.D."/>
        </authorList>
    </citation>
    <scope>NUCLEOTIDE SEQUENCE [LARGE SCALE GENOMIC DNA]</scope>
    <source>
        <strain evidence="8">ATCC BAA 1058 / DSM 17464 / G20</strain>
    </source>
</reference>
<comment type="cofactor">
    <cofactor evidence="1">
        <name>Fe cation</name>
        <dbReference type="ChEBI" id="CHEBI:24875"/>
    </cofactor>
</comment>
<gene>
    <name evidence="7" type="ordered locus">Dde_3267</name>
</gene>
<dbReference type="STRING" id="207559.Dde_3267"/>
<dbReference type="Gene3D" id="3.40.50.1970">
    <property type="match status" value="1"/>
</dbReference>
<dbReference type="Pfam" id="PF00465">
    <property type="entry name" value="Fe-ADH"/>
    <property type="match status" value="1"/>
</dbReference>
<proteinExistence type="inferred from homology"/>
<dbReference type="eggNOG" id="COG1454">
    <property type="taxonomic scope" value="Bacteria"/>
</dbReference>
<dbReference type="EC" id="1.1.1.1" evidence="7"/>
<keyword evidence="4" id="KW-0520">NAD</keyword>
<dbReference type="Proteomes" id="UP000002710">
    <property type="component" value="Chromosome"/>
</dbReference>
<dbReference type="GO" id="GO:0046872">
    <property type="term" value="F:metal ion binding"/>
    <property type="evidence" value="ECO:0007669"/>
    <property type="project" value="InterPro"/>
</dbReference>
<dbReference type="PROSITE" id="PS00060">
    <property type="entry name" value="ADH_IRON_2"/>
    <property type="match status" value="1"/>
</dbReference>
<keyword evidence="8" id="KW-1185">Reference proteome</keyword>
<dbReference type="EMBL" id="CP000112">
    <property type="protein sequence ID" value="ABB40061.1"/>
    <property type="molecule type" value="Genomic_DNA"/>
</dbReference>
<keyword evidence="3 7" id="KW-0560">Oxidoreductase</keyword>
<dbReference type="KEGG" id="dde:Dde_3267"/>
<dbReference type="CDD" id="cd08180">
    <property type="entry name" value="PDD"/>
    <property type="match status" value="1"/>
</dbReference>
<dbReference type="InterPro" id="IPR001670">
    <property type="entry name" value="ADH_Fe/GldA"/>
</dbReference>
<dbReference type="InterPro" id="IPR056798">
    <property type="entry name" value="ADH_Fe_C"/>
</dbReference>
<dbReference type="PANTHER" id="PTHR11496">
    <property type="entry name" value="ALCOHOL DEHYDROGENASE"/>
    <property type="match status" value="1"/>
</dbReference>
<organism evidence="7 8">
    <name type="scientific">Oleidesulfovibrio alaskensis (strain ATCC BAA-1058 / DSM 17464 / G20)</name>
    <name type="common">Desulfovibrio alaskensis</name>
    <dbReference type="NCBI Taxonomy" id="207559"/>
    <lineage>
        <taxon>Bacteria</taxon>
        <taxon>Pseudomonadati</taxon>
        <taxon>Thermodesulfobacteriota</taxon>
        <taxon>Desulfovibrionia</taxon>
        <taxon>Desulfovibrionales</taxon>
        <taxon>Desulfovibrionaceae</taxon>
        <taxon>Oleidesulfovibrio</taxon>
    </lineage>
</organism>
<evidence type="ECO:0000259" key="5">
    <source>
        <dbReference type="Pfam" id="PF00465"/>
    </source>
</evidence>
<dbReference type="InterPro" id="IPR018211">
    <property type="entry name" value="ADH_Fe_CS"/>
</dbReference>
<dbReference type="FunFam" id="1.20.1090.10:FF:000001">
    <property type="entry name" value="Aldehyde-alcohol dehydrogenase"/>
    <property type="match status" value="1"/>
</dbReference>
<sequence length="369" mass="40261">MTQFYGKTKICYGEDALETLERLPIKQAFIVTDPFMVKTGFIDRLISHLDLGGIRHRVFDGVEPDPSLETVTKGTHLYMQDHAEAVIALGGGSAIDAAKAIAFFASKVDTSRPRPILVAIPTTSGTGSEVTAISVVTDKVNEVKIPLNDEQLIPDLAILDARFTRTLPPSVTSVTGMDVLTHAIEAYTSRKANAFTSIYAEYAIRYVFEYLPRAYRCSDDMEAREKMLLASCMAGMAFNNSGLGITHSIAHSLGGIFHVPHGLANAVVLPFVIQFNSFDAAVQYREIAQMLSLPAGSVGEGTQSLIKAVRELNESMGIPNRIGALKIEESAYRQHADVIARNVLDDICTAGNPRMPSRADIRMLLEQAW</sequence>
<name>Q30W85_OLEA2</name>
<dbReference type="AlphaFoldDB" id="Q30W85"/>
<evidence type="ECO:0000259" key="6">
    <source>
        <dbReference type="Pfam" id="PF25137"/>
    </source>
</evidence>
<dbReference type="Pfam" id="PF25137">
    <property type="entry name" value="ADH_Fe_C"/>
    <property type="match status" value="1"/>
</dbReference>
<dbReference type="GO" id="GO:0004022">
    <property type="term" value="F:alcohol dehydrogenase (NAD+) activity"/>
    <property type="evidence" value="ECO:0007669"/>
    <property type="project" value="UniProtKB-EC"/>
</dbReference>
<dbReference type="InterPro" id="IPR039697">
    <property type="entry name" value="Alcohol_dehydrogenase_Fe"/>
</dbReference>
<comment type="similarity">
    <text evidence="2">Belongs to the iron-containing alcohol dehydrogenase family.</text>
</comment>
<dbReference type="SUPFAM" id="SSF56796">
    <property type="entry name" value="Dehydroquinate synthase-like"/>
    <property type="match status" value="1"/>
</dbReference>
<accession>Q30W85</accession>
<evidence type="ECO:0000256" key="3">
    <source>
        <dbReference type="ARBA" id="ARBA00023002"/>
    </source>
</evidence>
<evidence type="ECO:0000256" key="2">
    <source>
        <dbReference type="ARBA" id="ARBA00007358"/>
    </source>
</evidence>